<dbReference type="EC" id="4.1.99.3" evidence="3"/>
<dbReference type="GO" id="GO:0000719">
    <property type="term" value="P:photoreactive repair"/>
    <property type="evidence" value="ECO:0007669"/>
    <property type="project" value="UniProtKB-ARBA"/>
</dbReference>
<feature type="binding site" evidence="12">
    <location>
        <begin position="374"/>
        <end position="376"/>
    </location>
    <ligand>
        <name>FAD</name>
        <dbReference type="ChEBI" id="CHEBI:57692"/>
    </ligand>
</feature>
<dbReference type="EMBL" id="FXAM01000001">
    <property type="protein sequence ID" value="SMF95213.1"/>
    <property type="molecule type" value="Genomic_DNA"/>
</dbReference>
<evidence type="ECO:0000256" key="12">
    <source>
        <dbReference type="PIRSR" id="PIRSR602081-1"/>
    </source>
</evidence>
<dbReference type="RefSeq" id="WP_085213254.1">
    <property type="nucleotide sequence ID" value="NZ_FXAM01000001.1"/>
</dbReference>
<comment type="cofactor">
    <cofactor evidence="12">
        <name>FAD</name>
        <dbReference type="ChEBI" id="CHEBI:57692"/>
    </cofactor>
    <text evidence="12">Binds 1 FAD per subunit.</text>
</comment>
<dbReference type="PROSITE" id="PS51645">
    <property type="entry name" value="PHR_CRY_ALPHA_BETA"/>
    <property type="match status" value="1"/>
</dbReference>
<gene>
    <name evidence="16" type="ORF">SAMN02949497_2566</name>
</gene>
<dbReference type="PANTHER" id="PTHR11455:SF9">
    <property type="entry name" value="CRYPTOCHROME CIRCADIAN CLOCK 5 ISOFORM X1"/>
    <property type="match status" value="1"/>
</dbReference>
<feature type="domain" description="Photolyase/cryptochrome alpha/beta" evidence="15">
    <location>
        <begin position="2"/>
        <end position="132"/>
    </location>
</feature>
<comment type="similarity">
    <text evidence="2">Belongs to the DNA photolyase class-1 family.</text>
</comment>
<dbReference type="Pfam" id="PF00875">
    <property type="entry name" value="DNA_photolyase"/>
    <property type="match status" value="1"/>
</dbReference>
<evidence type="ECO:0000313" key="17">
    <source>
        <dbReference type="Proteomes" id="UP000192923"/>
    </source>
</evidence>
<dbReference type="InterPro" id="IPR005101">
    <property type="entry name" value="Cryptochr/Photolyase_FAD-bd"/>
</dbReference>
<dbReference type="InterPro" id="IPR018394">
    <property type="entry name" value="DNA_photolyase_1_CS_C"/>
</dbReference>
<dbReference type="Gene3D" id="3.40.50.620">
    <property type="entry name" value="HUPs"/>
    <property type="match status" value="1"/>
</dbReference>
<accession>A0A1Y6D2Y2</accession>
<dbReference type="InterPro" id="IPR006050">
    <property type="entry name" value="DNA_photolyase_N"/>
</dbReference>
<organism evidence="16 17">
    <name type="scientific">Methylomagnum ishizawai</name>
    <dbReference type="NCBI Taxonomy" id="1760988"/>
    <lineage>
        <taxon>Bacteria</taxon>
        <taxon>Pseudomonadati</taxon>
        <taxon>Pseudomonadota</taxon>
        <taxon>Gammaproteobacteria</taxon>
        <taxon>Methylococcales</taxon>
        <taxon>Methylococcaceae</taxon>
        <taxon>Methylomagnum</taxon>
    </lineage>
</organism>
<dbReference type="SUPFAM" id="SSF48173">
    <property type="entry name" value="Cryptochrome/photolyase FAD-binding domain"/>
    <property type="match status" value="1"/>
</dbReference>
<evidence type="ECO:0000259" key="15">
    <source>
        <dbReference type="PROSITE" id="PS51645"/>
    </source>
</evidence>
<name>A0A1Y6D2Y2_9GAMM</name>
<dbReference type="STRING" id="1760988.SAMN02949497_2566"/>
<evidence type="ECO:0000256" key="1">
    <source>
        <dbReference type="ARBA" id="ARBA00001932"/>
    </source>
</evidence>
<dbReference type="InterPro" id="IPR036134">
    <property type="entry name" value="Crypto/Photolyase_FAD-like_sf"/>
</dbReference>
<evidence type="ECO:0000313" key="16">
    <source>
        <dbReference type="EMBL" id="SMF95213.1"/>
    </source>
</evidence>
<dbReference type="InterPro" id="IPR014729">
    <property type="entry name" value="Rossmann-like_a/b/a_fold"/>
</dbReference>
<proteinExistence type="inferred from homology"/>
<dbReference type="GO" id="GO:0003904">
    <property type="term" value="F:deoxyribodipyrimidine photo-lyase activity"/>
    <property type="evidence" value="ECO:0007669"/>
    <property type="project" value="UniProtKB-EC"/>
</dbReference>
<keyword evidence="6 12" id="KW-0274">FAD</keyword>
<evidence type="ECO:0000256" key="6">
    <source>
        <dbReference type="ARBA" id="ARBA00022827"/>
    </source>
</evidence>
<feature type="binding site" evidence="12">
    <location>
        <position position="225"/>
    </location>
    <ligand>
        <name>FAD</name>
        <dbReference type="ChEBI" id="CHEBI:57692"/>
    </ligand>
</feature>
<dbReference type="PANTHER" id="PTHR11455">
    <property type="entry name" value="CRYPTOCHROME"/>
    <property type="match status" value="1"/>
</dbReference>
<evidence type="ECO:0000256" key="10">
    <source>
        <dbReference type="ARBA" id="ARBA00059220"/>
    </source>
</evidence>
<dbReference type="FunFam" id="1.10.579.10:FF:000003">
    <property type="entry name" value="Deoxyribodipyrimidine photo-lyase"/>
    <property type="match status" value="1"/>
</dbReference>
<dbReference type="InterPro" id="IPR002081">
    <property type="entry name" value="Cryptochrome/DNA_photolyase_1"/>
</dbReference>
<comment type="function">
    <text evidence="10">Involved in repair of UV radiation-induced DNA damage. Catalyzes the light-dependent monomerization (300-600 nm) of cyclobutyl pyrimidine dimers (in cis-syn configuration), which are formed between adjacent bases on the same DNA strand upon exposure to ultraviolet radiation.</text>
</comment>
<evidence type="ECO:0000256" key="14">
    <source>
        <dbReference type="RuleBase" id="RU004182"/>
    </source>
</evidence>
<dbReference type="PROSITE" id="PS00394">
    <property type="entry name" value="DNA_PHOTOLYASES_1_1"/>
    <property type="match status" value="1"/>
</dbReference>
<dbReference type="Gene3D" id="1.25.40.80">
    <property type="match status" value="1"/>
</dbReference>
<sequence length="479" mass="53340">MKTAMVWFRQDLRLADNPALRAALAAAERVVPVYIHAPVSGGTWPLGSASRWWLHHSLTALDADLRRLGSRLVLRRGASFQVLAGLLAETGATAVYWNRCYEPSAIARDAEIERVLRNEGYFTVESHNSGLLYEPGELLREGGQPYRVFTPFWKAMQKRGLDCLPGAAPTALPPVADELWGLAVGDLGLLPRIPWDDGFYGSWQPGEAGAARRLAAFVDSGLAAYHELRDRPDLPGISRLSPHLHFGEIGPRQIVHAVRRALSPEVEAGAEAYLRELAWREFAHHLLSHFPETTDAPLDAKFEAFPWAMDDQAALTAWQDGRTGYPLVDAGMRELWRTGWMHNRVRMGVASFLTKNLLVPWREGARWFWETLVDADLANNTLGWQWTAGCGADAAPYFRVFNPVLQGQRFDPDGAYVRRWVPELAGLPNDVIHRPWEAAPAVLRGAGVRLGETYPLPIVDLKSSRERALAAFARLKAAE</sequence>
<comment type="cofactor">
    <cofactor evidence="1">
        <name>(6R)-5,10-methylene-5,6,7,8-tetrahydrofolate</name>
        <dbReference type="ChEBI" id="CHEBI:15636"/>
    </cofactor>
</comment>
<keyword evidence="17" id="KW-1185">Reference proteome</keyword>
<dbReference type="OrthoDB" id="9772484at2"/>
<evidence type="ECO:0000256" key="5">
    <source>
        <dbReference type="ARBA" id="ARBA00022630"/>
    </source>
</evidence>
<dbReference type="Pfam" id="PF03441">
    <property type="entry name" value="FAD_binding_7"/>
    <property type="match status" value="1"/>
</dbReference>
<dbReference type="GO" id="GO:0009416">
    <property type="term" value="P:response to light stimulus"/>
    <property type="evidence" value="ECO:0007669"/>
    <property type="project" value="TreeGrafter"/>
</dbReference>
<feature type="binding site" evidence="12">
    <location>
        <position position="273"/>
    </location>
    <ligand>
        <name>FAD</name>
        <dbReference type="ChEBI" id="CHEBI:57692"/>
    </ligand>
</feature>
<dbReference type="PRINTS" id="PR00147">
    <property type="entry name" value="DNAPHOTLYASE"/>
</dbReference>
<evidence type="ECO:0000256" key="7">
    <source>
        <dbReference type="ARBA" id="ARBA00022991"/>
    </source>
</evidence>
<keyword evidence="7 14" id="KW-0157">Chromophore</keyword>
<evidence type="ECO:0000256" key="2">
    <source>
        <dbReference type="ARBA" id="ARBA00005862"/>
    </source>
</evidence>
<comment type="similarity">
    <text evidence="14">Belongs to the DNA photolyase family.</text>
</comment>
<keyword evidence="16" id="KW-0456">Lyase</keyword>
<evidence type="ECO:0000256" key="8">
    <source>
        <dbReference type="ARBA" id="ARBA00031671"/>
    </source>
</evidence>
<dbReference type="Proteomes" id="UP000192923">
    <property type="component" value="Unassembled WGS sequence"/>
</dbReference>
<reference evidence="16 17" key="1">
    <citation type="submission" date="2016-12" db="EMBL/GenBank/DDBJ databases">
        <authorList>
            <person name="Song W.-J."/>
            <person name="Kurnit D.M."/>
        </authorList>
    </citation>
    <scope>NUCLEOTIDE SEQUENCE [LARGE SCALE GENOMIC DNA]</scope>
    <source>
        <strain evidence="16 17">175</strain>
    </source>
</reference>
<protein>
    <recommendedName>
        <fullName evidence="4">Deoxyribodipyrimidine photo-lyase</fullName>
        <ecNumber evidence="3">4.1.99.3</ecNumber>
    </recommendedName>
    <alternativeName>
        <fullName evidence="8">DNA photolyase</fullName>
    </alternativeName>
    <alternativeName>
        <fullName evidence="11">Photoreactivating enzyme</fullName>
    </alternativeName>
</protein>
<evidence type="ECO:0000256" key="11">
    <source>
        <dbReference type="ARBA" id="ARBA00083107"/>
    </source>
</evidence>
<keyword evidence="5 12" id="KW-0285">Flavoprotein</keyword>
<comment type="catalytic activity">
    <reaction evidence="9">
        <text>cyclobutadipyrimidine (in DNA) = 2 pyrimidine residues (in DNA).</text>
        <dbReference type="EC" id="4.1.99.3"/>
    </reaction>
</comment>
<evidence type="ECO:0000256" key="4">
    <source>
        <dbReference type="ARBA" id="ARBA00014046"/>
    </source>
</evidence>
<feature type="site" description="Electron transfer via tryptophanyl radical" evidence="13">
    <location>
        <position position="361"/>
    </location>
</feature>
<evidence type="ECO:0000256" key="13">
    <source>
        <dbReference type="PIRSR" id="PIRSR602081-2"/>
    </source>
</evidence>
<dbReference type="GO" id="GO:0071949">
    <property type="term" value="F:FAD binding"/>
    <property type="evidence" value="ECO:0007669"/>
    <property type="project" value="TreeGrafter"/>
</dbReference>
<feature type="site" description="Electron transfer via tryptophanyl radical" evidence="13">
    <location>
        <position position="307"/>
    </location>
</feature>
<dbReference type="GO" id="GO:0003677">
    <property type="term" value="F:DNA binding"/>
    <property type="evidence" value="ECO:0007669"/>
    <property type="project" value="TreeGrafter"/>
</dbReference>
<dbReference type="AlphaFoldDB" id="A0A1Y6D2Y2"/>
<dbReference type="Gene3D" id="1.10.579.10">
    <property type="entry name" value="DNA Cyclobutane Dipyrimidine Photolyase, subunit A, domain 3"/>
    <property type="match status" value="1"/>
</dbReference>
<evidence type="ECO:0000256" key="3">
    <source>
        <dbReference type="ARBA" id="ARBA00013149"/>
    </source>
</evidence>
<feature type="site" description="Electron transfer via tryptophanyl radical" evidence="13">
    <location>
        <position position="384"/>
    </location>
</feature>
<dbReference type="SUPFAM" id="SSF52425">
    <property type="entry name" value="Cryptochrome/photolyase, N-terminal domain"/>
    <property type="match status" value="1"/>
</dbReference>
<evidence type="ECO:0000256" key="9">
    <source>
        <dbReference type="ARBA" id="ARBA00033999"/>
    </source>
</evidence>
<dbReference type="InterPro" id="IPR036155">
    <property type="entry name" value="Crypto/Photolyase_N_sf"/>
</dbReference>